<feature type="transmembrane region" description="Helical" evidence="15">
    <location>
        <begin position="29"/>
        <end position="46"/>
    </location>
</feature>
<evidence type="ECO:0000256" key="8">
    <source>
        <dbReference type="ARBA" id="ARBA00022967"/>
    </source>
</evidence>
<comment type="similarity">
    <text evidence="2 15">Belongs to the complex I subunit 6 family.</text>
</comment>
<dbReference type="InterPro" id="IPR001457">
    <property type="entry name" value="NADH_UbQ/plastoQ_OxRdtase_su6"/>
</dbReference>
<dbReference type="GO" id="GO:0008137">
    <property type="term" value="F:NADH dehydrogenase (ubiquinone) activity"/>
    <property type="evidence" value="ECO:0007669"/>
    <property type="project" value="UniProtKB-UniRule"/>
</dbReference>
<dbReference type="InterPro" id="IPR042106">
    <property type="entry name" value="Nuo/plastoQ_OxRdtase_6_NuoJ"/>
</dbReference>
<keyword evidence="6 15" id="KW-0679">Respiratory chain</keyword>
<feature type="chain" id="PRO_5018070193" description="NADH-ubiquinone oxidoreductase chain 6" evidence="16">
    <location>
        <begin position="22"/>
        <end position="173"/>
    </location>
</feature>
<comment type="subcellular location">
    <subcellularLocation>
        <location evidence="1 15">Mitochondrion membrane</location>
        <topology evidence="1 15">Multi-pass membrane protein</topology>
    </subcellularLocation>
</comment>
<gene>
    <name evidence="17" type="primary">ND6</name>
</gene>
<sequence length="173" mass="18148">MSYLLFLLGACFLVGLVGVAANPSPHFGVVGLVVGVVGGVGGLVLLGGSFVGVVLFLIYLGGMLVVFAYSVALVSDPFPETWGADSVLVRVLWCGLLGVFEFDWWGMWCFWGHGLSGLDSFGFYGLRGDIVGVAGLFLLGGPFLVLSGWGLMLALFVVLELVRGWASGGLRVP</sequence>
<dbReference type="Gene3D" id="1.20.120.1200">
    <property type="entry name" value="NADH-ubiquinone/plastoquinone oxidoreductase chain 6, subunit NuoJ"/>
    <property type="match status" value="1"/>
</dbReference>
<evidence type="ECO:0000256" key="9">
    <source>
        <dbReference type="ARBA" id="ARBA00022982"/>
    </source>
</evidence>
<keyword evidence="9 15" id="KW-0249">Electron transport</keyword>
<evidence type="ECO:0000256" key="13">
    <source>
        <dbReference type="ARBA" id="ARBA00023136"/>
    </source>
</evidence>
<protein>
    <recommendedName>
        <fullName evidence="4 15">NADH-ubiquinone oxidoreductase chain 6</fullName>
        <ecNumber evidence="3 15">7.1.1.2</ecNumber>
    </recommendedName>
</protein>
<keyword evidence="13 15" id="KW-0472">Membrane</keyword>
<feature type="transmembrane region" description="Helical" evidence="15">
    <location>
        <begin position="130"/>
        <end position="159"/>
    </location>
</feature>
<keyword evidence="10 15" id="KW-1133">Transmembrane helix</keyword>
<keyword evidence="8 15" id="KW-1278">Translocase</keyword>
<comment type="catalytic activity">
    <reaction evidence="14 15">
        <text>a ubiquinone + NADH + 5 H(+)(in) = a ubiquinol + NAD(+) + 4 H(+)(out)</text>
        <dbReference type="Rhea" id="RHEA:29091"/>
        <dbReference type="Rhea" id="RHEA-COMP:9565"/>
        <dbReference type="Rhea" id="RHEA-COMP:9566"/>
        <dbReference type="ChEBI" id="CHEBI:15378"/>
        <dbReference type="ChEBI" id="CHEBI:16389"/>
        <dbReference type="ChEBI" id="CHEBI:17976"/>
        <dbReference type="ChEBI" id="CHEBI:57540"/>
        <dbReference type="ChEBI" id="CHEBI:57945"/>
        <dbReference type="EC" id="7.1.1.2"/>
    </reaction>
</comment>
<evidence type="ECO:0000256" key="16">
    <source>
        <dbReference type="SAM" id="SignalP"/>
    </source>
</evidence>
<evidence type="ECO:0000256" key="11">
    <source>
        <dbReference type="ARBA" id="ARBA00023027"/>
    </source>
</evidence>
<evidence type="ECO:0000256" key="14">
    <source>
        <dbReference type="ARBA" id="ARBA00049551"/>
    </source>
</evidence>
<dbReference type="Pfam" id="PF00499">
    <property type="entry name" value="Oxidored_q3"/>
    <property type="match status" value="1"/>
</dbReference>
<evidence type="ECO:0000256" key="6">
    <source>
        <dbReference type="ARBA" id="ARBA00022660"/>
    </source>
</evidence>
<keyword evidence="12 15" id="KW-0496">Mitochondrion</keyword>
<dbReference type="GO" id="GO:0031966">
    <property type="term" value="C:mitochondrial membrane"/>
    <property type="evidence" value="ECO:0007669"/>
    <property type="project" value="UniProtKB-SubCell"/>
</dbReference>
<keyword evidence="15" id="KW-0830">Ubiquinone</keyword>
<evidence type="ECO:0000256" key="1">
    <source>
        <dbReference type="ARBA" id="ARBA00004225"/>
    </source>
</evidence>
<dbReference type="AlphaFoldDB" id="A0A3G9ELB6"/>
<dbReference type="EMBL" id="AP018118">
    <property type="protein sequence ID" value="BBD20523.1"/>
    <property type="molecule type" value="Genomic_DNA"/>
</dbReference>
<evidence type="ECO:0000313" key="17">
    <source>
        <dbReference type="EMBL" id="BBD20523.1"/>
    </source>
</evidence>
<dbReference type="InterPro" id="IPR050269">
    <property type="entry name" value="ComplexI_Subunit6"/>
</dbReference>
<feature type="signal peptide" evidence="16">
    <location>
        <begin position="1"/>
        <end position="21"/>
    </location>
</feature>
<accession>A0A3G9ELB6</accession>
<dbReference type="PANTHER" id="PTHR11435:SF1">
    <property type="entry name" value="NADH-UBIQUINONE OXIDOREDUCTASE CHAIN 6"/>
    <property type="match status" value="1"/>
</dbReference>
<evidence type="ECO:0000256" key="10">
    <source>
        <dbReference type="ARBA" id="ARBA00022989"/>
    </source>
</evidence>
<evidence type="ECO:0000256" key="12">
    <source>
        <dbReference type="ARBA" id="ARBA00023128"/>
    </source>
</evidence>
<keyword evidence="11 15" id="KW-0520">NAD</keyword>
<evidence type="ECO:0000256" key="7">
    <source>
        <dbReference type="ARBA" id="ARBA00022692"/>
    </source>
</evidence>
<evidence type="ECO:0000256" key="4">
    <source>
        <dbReference type="ARBA" id="ARBA00021095"/>
    </source>
</evidence>
<evidence type="ECO:0000256" key="5">
    <source>
        <dbReference type="ARBA" id="ARBA00022448"/>
    </source>
</evidence>
<name>A0A3G9ELB6_9SAUR</name>
<feature type="transmembrane region" description="Helical" evidence="15">
    <location>
        <begin position="53"/>
        <end position="75"/>
    </location>
</feature>
<evidence type="ECO:0000256" key="15">
    <source>
        <dbReference type="RuleBase" id="RU004430"/>
    </source>
</evidence>
<proteinExistence type="inferred from homology"/>
<keyword evidence="5 15" id="KW-0813">Transport</keyword>
<evidence type="ECO:0000256" key="3">
    <source>
        <dbReference type="ARBA" id="ARBA00012944"/>
    </source>
</evidence>
<geneLocation type="mitochondrion" evidence="17"/>
<keyword evidence="7 15" id="KW-0812">Transmembrane</keyword>
<evidence type="ECO:0000256" key="2">
    <source>
        <dbReference type="ARBA" id="ARBA00005698"/>
    </source>
</evidence>
<dbReference type="PANTHER" id="PTHR11435">
    <property type="entry name" value="NADH UBIQUINONE OXIDOREDUCTASE SUBUNIT ND6"/>
    <property type="match status" value="1"/>
</dbReference>
<reference evidence="17" key="1">
    <citation type="journal article" date="2018" name="PeerJ">
        <title>Characterization of five complete Cyrtodactylus mitogenome structures reveals low structural diversity and conservation of repeated sequences in the lineage.</title>
        <authorList>
            <person name="Areesirisuk P."/>
            <person name="Muangmai N."/>
            <person name="Kunya K."/>
            <person name="Singchat W."/>
            <person name="Sillapaprayoon S."/>
            <person name="Lapbenjakul S."/>
            <person name="Thapana W."/>
            <person name="Kantachumpoo A."/>
            <person name="Baicharoen S."/>
            <person name="Rerkamnuaychoke B."/>
            <person name="Peyachoknagul S."/>
            <person name="Han K."/>
            <person name="Srikulnath K."/>
        </authorList>
    </citation>
    <scope>NUCLEOTIDE SEQUENCE</scope>
</reference>
<organism evidence="17">
    <name type="scientific">Cyrtodactylus tigroides</name>
    <dbReference type="NCBI Taxonomy" id="1234048"/>
    <lineage>
        <taxon>Eukaryota</taxon>
        <taxon>Metazoa</taxon>
        <taxon>Chordata</taxon>
        <taxon>Craniata</taxon>
        <taxon>Vertebrata</taxon>
        <taxon>Euteleostomi</taxon>
        <taxon>Lepidosauria</taxon>
        <taxon>Squamata</taxon>
        <taxon>Bifurcata</taxon>
        <taxon>Gekkota</taxon>
        <taxon>Gekkonidae</taxon>
        <taxon>Gekkoninae</taxon>
        <taxon>Cyrtodactylus</taxon>
    </lineage>
</organism>
<dbReference type="EC" id="7.1.1.2" evidence="3 15"/>
<keyword evidence="16" id="KW-0732">Signal</keyword>
<comment type="function">
    <text evidence="15">Core subunit of the mitochondrial membrane respiratory chain NADH dehydrogenase (Complex I) which catalyzes electron transfer from NADH through the respiratory chain, using ubiquinone as an electron acceptor. Essential for the catalytic activity and assembly of complex I.</text>
</comment>